<proteinExistence type="predicted"/>
<dbReference type="AlphaFoldDB" id="A0A6A2VW59"/>
<sequence length="151" mass="16961">MTHLLKNHVTNPKCINQPQGIWADSTSIVNITRLDSGKYRYTPPADATKSGIALGTFNGLHAEMIVVFRVLESIDKTVNNGYWFEGASVVEQFDEHTIAGKVSGGRDHWDPFLYIPAGGYTLDWVCSFTPDDYQTLRGMGLTHFFYDTRPE</sequence>
<dbReference type="RefSeq" id="WP_152356317.1">
    <property type="nucleotide sequence ID" value="NZ_JBHLXF010000001.1"/>
</dbReference>
<name>A0A6A2VW59_9BIFI</name>
<dbReference type="EMBL" id="WBSO01000024">
    <property type="protein sequence ID" value="KAB8292594.1"/>
    <property type="molecule type" value="Genomic_DNA"/>
</dbReference>
<dbReference type="Proteomes" id="UP000440041">
    <property type="component" value="Unassembled WGS sequence"/>
</dbReference>
<gene>
    <name evidence="1" type="ORF">DSM100238_1805</name>
</gene>
<keyword evidence="2" id="KW-1185">Reference proteome</keyword>
<reference evidence="1 2" key="1">
    <citation type="submission" date="2019-09" db="EMBL/GenBank/DDBJ databases">
        <title>Characterization of the phylogenetic diversity of two novel species belonging to the genus Bifidobacterium: Bifidobacterium cebidarum sp. nov. and Bifidobacterium leontopitheci sp. nov.</title>
        <authorList>
            <person name="Lugli G.A."/>
            <person name="Duranti S."/>
            <person name="Milani C."/>
            <person name="Turroni F."/>
            <person name="Ventura M."/>
        </authorList>
    </citation>
    <scope>NUCLEOTIDE SEQUENCE [LARGE SCALE GENOMIC DNA]</scope>
    <source>
        <strain evidence="1 2">DSM 100238</strain>
    </source>
</reference>
<protein>
    <submittedName>
        <fullName evidence="1">Uncharacterized protein</fullName>
    </submittedName>
</protein>
<evidence type="ECO:0000313" key="2">
    <source>
        <dbReference type="Proteomes" id="UP000440041"/>
    </source>
</evidence>
<organism evidence="1 2">
    <name type="scientific">Bifidobacterium apri</name>
    <dbReference type="NCBI Taxonomy" id="1769423"/>
    <lineage>
        <taxon>Bacteria</taxon>
        <taxon>Bacillati</taxon>
        <taxon>Actinomycetota</taxon>
        <taxon>Actinomycetes</taxon>
        <taxon>Bifidobacteriales</taxon>
        <taxon>Bifidobacteriaceae</taxon>
        <taxon>Bifidobacterium</taxon>
    </lineage>
</organism>
<comment type="caution">
    <text evidence="1">The sequence shown here is derived from an EMBL/GenBank/DDBJ whole genome shotgun (WGS) entry which is preliminary data.</text>
</comment>
<accession>A0A6A2VW59</accession>
<evidence type="ECO:0000313" key="1">
    <source>
        <dbReference type="EMBL" id="KAB8292594.1"/>
    </source>
</evidence>